<evidence type="ECO:0000256" key="2">
    <source>
        <dbReference type="ARBA" id="ARBA00022729"/>
    </source>
</evidence>
<keyword evidence="4" id="KW-0802">TPR repeat</keyword>
<evidence type="ECO:0000313" key="8">
    <source>
        <dbReference type="Proteomes" id="UP000198862"/>
    </source>
</evidence>
<protein>
    <submittedName>
        <fullName evidence="7">Cellulose synthase operon protein C C-terminus (BCSC_C)</fullName>
    </submittedName>
</protein>
<dbReference type="InterPro" id="IPR011990">
    <property type="entry name" value="TPR-like_helical_dom_sf"/>
</dbReference>
<dbReference type="OrthoDB" id="174989at2"/>
<accession>A0A1I1LGZ7</accession>
<dbReference type="EMBL" id="FOLO01000016">
    <property type="protein sequence ID" value="SFC72319.1"/>
    <property type="molecule type" value="Genomic_DNA"/>
</dbReference>
<dbReference type="SUPFAM" id="SSF48452">
    <property type="entry name" value="TPR-like"/>
    <property type="match status" value="1"/>
</dbReference>
<dbReference type="RefSeq" id="WP_091983941.1">
    <property type="nucleotide sequence ID" value="NZ_FOLO01000016.1"/>
</dbReference>
<evidence type="ECO:0000256" key="5">
    <source>
        <dbReference type="SAM" id="SignalP"/>
    </source>
</evidence>
<proteinExistence type="predicted"/>
<name>A0A1I1LGZ7_9GAMM</name>
<feature type="chain" id="PRO_5011732896" evidence="5">
    <location>
        <begin position="20"/>
        <end position="1064"/>
    </location>
</feature>
<feature type="domain" description="Cellulose synthase operon C C-terminal" evidence="6">
    <location>
        <begin position="811"/>
        <end position="1035"/>
    </location>
</feature>
<sequence length="1064" mass="123443">MKSVSLIICLLSFSLLAQAEEYSLLFSRGQNLQQSRENAMIASGIVPFSCIVANQVGSFIVRCGVTDKKSLLNWQVLMDEYDIKTQIMPYTEGADVVLFEYLPITLSETTQKYLIEIAAKQLNFSAKKNEHQKTEIADVSWDKEQVRQGMYFIDRGWAAYNNKEFILSENLFSLAYKVALLQNAALFGQALTNMELNHLDKSLKQLKKLYQEKFNLNDVLPVLLAVAEQLQDHKTVTEILPELTPEQRVIWQQRLLKIEFSRFVNEKKTHKNDYDKANKFTSLLNNCMALDAWFKLIKQAEKRNYNGSLTWVEILSQTCQKQNELMALAYAGVKLNYKNKGIVESDKFLIMLSSKINNTKLKNKLDKLRFDMLMQAANLEKNLDIKKSLYSKILKIWPNNQNGRQAAAWLEYEIKNYQKAYNLFLPNWQKFGNKKALKGMVYALIGQNKSKKALILAKNNHQEDLYLIALKRMLSDEKIPSKNSFDIAQKVHALEADYQPALAALSWYSFEKKDYLKAKSYFEHWYSLSPLDKSIAQGLLDSMVNLGMLIPALNMAKKIDGVNFKLQPKVLSETAMSAFTKKNYQQAIESFEQIMQKQKLTQAQSSVYAWSLFHQKKYHKSKNEFEQLFVKHDQDDYLQGLISSLENLKDQSALSILYEKLALNSKYDIYTAKNDYQNGQWLNASFTDPSHEIYGNLHKAFIWYDIDWNMKEGDKGISKLDLLTQQLGLSYSFSVKHQINIMLNKYKTDAQIRPQNPSFGRDYLNLFINEQKTTSSEIWPAIEYLYQGKNSVSLNFAKAPLLDEMDKTYWGSLSWRNKSWWVQLYQDGILESQLSLLGQKDPYSSEYFGAAYKKGLQVEYTFTLQTPWLANVSGNFSNIRGQNIIDNREYDLNFSVNRSFDFDWANINGGGFIQWQSYQYNSNAYQFGHGGYFSPQNMGIIGLFSRIHQYDIKNWWYVDLSINYFNWQTKNIALYPLDNRFEQLNEEDKDGIGGAVAAEKHWLISKHWELGAGLQYSISPGYKHAKFGLTLRYLFGARSNLWPRNKILETKRNINSYNQRLVEK</sequence>
<evidence type="ECO:0000313" key="7">
    <source>
        <dbReference type="EMBL" id="SFC72319.1"/>
    </source>
</evidence>
<keyword evidence="8" id="KW-1185">Reference proteome</keyword>
<dbReference type="InterPro" id="IPR008410">
    <property type="entry name" value="BCSC_C"/>
</dbReference>
<reference evidence="7 8" key="1">
    <citation type="submission" date="2016-10" db="EMBL/GenBank/DDBJ databases">
        <authorList>
            <person name="de Groot N.N."/>
        </authorList>
    </citation>
    <scope>NUCLEOTIDE SEQUENCE [LARGE SCALE GENOMIC DNA]</scope>
    <source>
        <strain evidence="7 8">DSM 6059</strain>
    </source>
</reference>
<dbReference type="Proteomes" id="UP000198862">
    <property type="component" value="Unassembled WGS sequence"/>
</dbReference>
<evidence type="ECO:0000256" key="3">
    <source>
        <dbReference type="ARBA" id="ARBA00022737"/>
    </source>
</evidence>
<evidence type="ECO:0000259" key="6">
    <source>
        <dbReference type="Pfam" id="PF05420"/>
    </source>
</evidence>
<keyword evidence="3" id="KW-0677">Repeat</keyword>
<dbReference type="STRING" id="1123010.SAMN02745724_02377"/>
<comment type="function">
    <text evidence="1">Required for maximal bacterial cellulose synthesis.</text>
</comment>
<dbReference type="AlphaFoldDB" id="A0A1I1LGZ7"/>
<evidence type="ECO:0000256" key="4">
    <source>
        <dbReference type="ARBA" id="ARBA00022803"/>
    </source>
</evidence>
<dbReference type="Gene3D" id="1.25.40.10">
    <property type="entry name" value="Tetratricopeptide repeat domain"/>
    <property type="match status" value="1"/>
</dbReference>
<dbReference type="GO" id="GO:0030244">
    <property type="term" value="P:cellulose biosynthetic process"/>
    <property type="evidence" value="ECO:0007669"/>
    <property type="project" value="InterPro"/>
</dbReference>
<organism evidence="7 8">
    <name type="scientific">Pseudoalteromonas denitrificans DSM 6059</name>
    <dbReference type="NCBI Taxonomy" id="1123010"/>
    <lineage>
        <taxon>Bacteria</taxon>
        <taxon>Pseudomonadati</taxon>
        <taxon>Pseudomonadota</taxon>
        <taxon>Gammaproteobacteria</taxon>
        <taxon>Alteromonadales</taxon>
        <taxon>Pseudoalteromonadaceae</taxon>
        <taxon>Pseudoalteromonas</taxon>
    </lineage>
</organism>
<evidence type="ECO:0000256" key="1">
    <source>
        <dbReference type="ARBA" id="ARBA00003476"/>
    </source>
</evidence>
<feature type="signal peptide" evidence="5">
    <location>
        <begin position="1"/>
        <end position="19"/>
    </location>
</feature>
<keyword evidence="2 5" id="KW-0732">Signal</keyword>
<gene>
    <name evidence="7" type="ORF">SAMN02745724_02377</name>
</gene>
<dbReference type="Pfam" id="PF05420">
    <property type="entry name" value="BCSC_C"/>
    <property type="match status" value="1"/>
</dbReference>
<dbReference type="GO" id="GO:0019867">
    <property type="term" value="C:outer membrane"/>
    <property type="evidence" value="ECO:0007669"/>
    <property type="project" value="InterPro"/>
</dbReference>